<feature type="domain" description="Neurotransmitter-gated ion-channel ligand-binding" evidence="1">
    <location>
        <begin position="143"/>
        <end position="239"/>
    </location>
</feature>
<dbReference type="GO" id="GO:0005230">
    <property type="term" value="F:extracellular ligand-gated monoatomic ion channel activity"/>
    <property type="evidence" value="ECO:0007669"/>
    <property type="project" value="InterPro"/>
</dbReference>
<dbReference type="EMBL" id="KB309267">
    <property type="protein sequence ID" value="ELT94959.1"/>
    <property type="molecule type" value="Genomic_DNA"/>
</dbReference>
<dbReference type="OrthoDB" id="410315at2759"/>
<dbReference type="GO" id="GO:0016020">
    <property type="term" value="C:membrane"/>
    <property type="evidence" value="ECO:0007669"/>
    <property type="project" value="InterPro"/>
</dbReference>
<evidence type="ECO:0000313" key="4">
    <source>
        <dbReference type="Proteomes" id="UP000014760"/>
    </source>
</evidence>
<dbReference type="Proteomes" id="UP000014760">
    <property type="component" value="Unassembled WGS sequence"/>
</dbReference>
<organism evidence="2">
    <name type="scientific">Capitella teleta</name>
    <name type="common">Polychaete worm</name>
    <dbReference type="NCBI Taxonomy" id="283909"/>
    <lineage>
        <taxon>Eukaryota</taxon>
        <taxon>Metazoa</taxon>
        <taxon>Spiralia</taxon>
        <taxon>Lophotrochozoa</taxon>
        <taxon>Annelida</taxon>
        <taxon>Polychaeta</taxon>
        <taxon>Sedentaria</taxon>
        <taxon>Scolecida</taxon>
        <taxon>Capitellidae</taxon>
        <taxon>Capitella</taxon>
    </lineage>
</organism>
<dbReference type="Pfam" id="PF02931">
    <property type="entry name" value="Neur_chan_LBD"/>
    <property type="match status" value="1"/>
</dbReference>
<name>R7TMT8_CAPTE</name>
<dbReference type="InterPro" id="IPR006201">
    <property type="entry name" value="Neur_channel"/>
</dbReference>
<reference evidence="2 4" key="2">
    <citation type="journal article" date="2013" name="Nature">
        <title>Insights into bilaterian evolution from three spiralian genomes.</title>
        <authorList>
            <person name="Simakov O."/>
            <person name="Marletaz F."/>
            <person name="Cho S.J."/>
            <person name="Edsinger-Gonzales E."/>
            <person name="Havlak P."/>
            <person name="Hellsten U."/>
            <person name="Kuo D.H."/>
            <person name="Larsson T."/>
            <person name="Lv J."/>
            <person name="Arendt D."/>
            <person name="Savage R."/>
            <person name="Osoegawa K."/>
            <person name="de Jong P."/>
            <person name="Grimwood J."/>
            <person name="Chapman J.A."/>
            <person name="Shapiro H."/>
            <person name="Aerts A."/>
            <person name="Otillar R.P."/>
            <person name="Terry A.Y."/>
            <person name="Boore J.L."/>
            <person name="Grigoriev I.V."/>
            <person name="Lindberg D.R."/>
            <person name="Seaver E.C."/>
            <person name="Weisblat D.A."/>
            <person name="Putnam N.H."/>
            <person name="Rokhsar D.S."/>
        </authorList>
    </citation>
    <scope>NUCLEOTIDE SEQUENCE</scope>
    <source>
        <strain evidence="2 4">I ESC-2004</strain>
    </source>
</reference>
<keyword evidence="4" id="KW-1185">Reference proteome</keyword>
<dbReference type="HOGENOM" id="CLU_931404_0_0_1"/>
<dbReference type="STRING" id="283909.R7TMT8"/>
<dbReference type="GO" id="GO:0004888">
    <property type="term" value="F:transmembrane signaling receptor activity"/>
    <property type="evidence" value="ECO:0007669"/>
    <property type="project" value="InterPro"/>
</dbReference>
<gene>
    <name evidence="2" type="ORF">CAPTEDRAFT_195272</name>
</gene>
<dbReference type="InterPro" id="IPR006202">
    <property type="entry name" value="Neur_chan_lig-bd"/>
</dbReference>
<protein>
    <recommendedName>
        <fullName evidence="1">Neurotransmitter-gated ion-channel ligand-binding domain-containing protein</fullName>
    </recommendedName>
</protein>
<dbReference type="SUPFAM" id="SSF63712">
    <property type="entry name" value="Nicotinic receptor ligand binding domain-like"/>
    <property type="match status" value="1"/>
</dbReference>
<evidence type="ECO:0000313" key="3">
    <source>
        <dbReference type="EnsemblMetazoa" id="CapteP195272"/>
    </source>
</evidence>
<evidence type="ECO:0000259" key="1">
    <source>
        <dbReference type="Pfam" id="PF02931"/>
    </source>
</evidence>
<accession>R7TMT8</accession>
<dbReference type="PANTHER" id="PTHR18945">
    <property type="entry name" value="NEUROTRANSMITTER GATED ION CHANNEL"/>
    <property type="match status" value="1"/>
</dbReference>
<dbReference type="Gene3D" id="2.70.170.10">
    <property type="entry name" value="Neurotransmitter-gated ion-channel ligand-binding domain"/>
    <property type="match status" value="2"/>
</dbReference>
<proteinExistence type="predicted"/>
<dbReference type="InterPro" id="IPR036734">
    <property type="entry name" value="Neur_chan_lig-bd_sf"/>
</dbReference>
<sequence>MVETCMVSSAKTDVSPMLSHQQLPLNTGNNTLNGNEMTSPLLLTELICTGTLSATMGSGNEICLDRDTTGQLQNNYHINRITIFKIGQLGQIHDYKSCSTKATIQTRISYPSMTHVQVTLLFLLLVVYTHSEPCALNGETCLMKHLKANMEFNDLDVRPASTRNDTVHVRFEIGLIDIDSLELIENTDYKLTVSSWFRYTWNDPRLPWNPEDFGGVPDIRIPTKYIWKPDIVLYNNWTHDVSKLDMDFFSDDGKMDVRDYVGHQSFELTEYFGVKNFMYYPCCLEPYARLSFTMKLEEW</sequence>
<dbReference type="EnsemblMetazoa" id="CapteT195272">
    <property type="protein sequence ID" value="CapteP195272"/>
    <property type="gene ID" value="CapteG195272"/>
</dbReference>
<reference evidence="3" key="3">
    <citation type="submission" date="2015-06" db="UniProtKB">
        <authorList>
            <consortium name="EnsemblMetazoa"/>
        </authorList>
    </citation>
    <scope>IDENTIFICATION</scope>
</reference>
<dbReference type="EMBL" id="AMQN01012058">
    <property type="status" value="NOT_ANNOTATED_CDS"/>
    <property type="molecule type" value="Genomic_DNA"/>
</dbReference>
<reference evidence="4" key="1">
    <citation type="submission" date="2012-12" db="EMBL/GenBank/DDBJ databases">
        <authorList>
            <person name="Hellsten U."/>
            <person name="Grimwood J."/>
            <person name="Chapman J.A."/>
            <person name="Shapiro H."/>
            <person name="Aerts A."/>
            <person name="Otillar R.P."/>
            <person name="Terry A.Y."/>
            <person name="Boore J.L."/>
            <person name="Simakov O."/>
            <person name="Marletaz F."/>
            <person name="Cho S.-J."/>
            <person name="Edsinger-Gonzales E."/>
            <person name="Havlak P."/>
            <person name="Kuo D.-H."/>
            <person name="Larsson T."/>
            <person name="Lv J."/>
            <person name="Arendt D."/>
            <person name="Savage R."/>
            <person name="Osoegawa K."/>
            <person name="de Jong P."/>
            <person name="Lindberg D.R."/>
            <person name="Seaver E.C."/>
            <person name="Weisblat D.A."/>
            <person name="Putnam N.H."/>
            <person name="Grigoriev I.V."/>
            <person name="Rokhsar D.S."/>
        </authorList>
    </citation>
    <scope>NUCLEOTIDE SEQUENCE</scope>
    <source>
        <strain evidence="4">I ESC-2004</strain>
    </source>
</reference>
<evidence type="ECO:0000313" key="2">
    <source>
        <dbReference type="EMBL" id="ELT94959.1"/>
    </source>
</evidence>
<dbReference type="AlphaFoldDB" id="R7TMT8"/>